<gene>
    <name evidence="2" type="ORF">IEQ34_021624</name>
</gene>
<evidence type="ECO:0000256" key="1">
    <source>
        <dbReference type="SAM" id="Phobius"/>
    </source>
</evidence>
<evidence type="ECO:0000313" key="2">
    <source>
        <dbReference type="EMBL" id="KAH0450932.1"/>
    </source>
</evidence>
<keyword evidence="1" id="KW-1133">Transmembrane helix</keyword>
<evidence type="ECO:0000313" key="3">
    <source>
        <dbReference type="Proteomes" id="UP000775213"/>
    </source>
</evidence>
<comment type="caution">
    <text evidence="2">The sequence shown here is derived from an EMBL/GenBank/DDBJ whole genome shotgun (WGS) entry which is preliminary data.</text>
</comment>
<keyword evidence="3" id="KW-1185">Reference proteome</keyword>
<dbReference type="AlphaFoldDB" id="A0AAV7G623"/>
<sequence length="281" mass="31540">MNRRGENVYRRRSASNERVPCALGFESFGYGALRLIMCAFLGLMGKPKIPVEASLRDKGVGRCWSLYRMNRKAYSRLMDMTIRWHGVVLQWPMISFTTNSLFLLIGSIINIMFPVIQFKSCSLSLSLNQLSADWFPPAEASFKRFHIRGLLYELLRDSSQKLTPTCSNGDFPCSGDDVDQGVEFLSAEDSPSKVVNEELVWWGLLDPGSASTPLCATLDDNFEHTAGFESTPTTCIAEVCMPPYEQFYTGKSIRTWGSELPSSLEAKEDNGVRGSAPWWRA</sequence>
<reference evidence="2 3" key="1">
    <citation type="journal article" date="2021" name="Hortic Res">
        <title>Chromosome-scale assembly of the Dendrobium chrysotoxum genome enhances the understanding of orchid evolution.</title>
        <authorList>
            <person name="Zhang Y."/>
            <person name="Zhang G.Q."/>
            <person name="Zhang D."/>
            <person name="Liu X.D."/>
            <person name="Xu X.Y."/>
            <person name="Sun W.H."/>
            <person name="Yu X."/>
            <person name="Zhu X."/>
            <person name="Wang Z.W."/>
            <person name="Zhao X."/>
            <person name="Zhong W.Y."/>
            <person name="Chen H."/>
            <person name="Yin W.L."/>
            <person name="Huang T."/>
            <person name="Niu S.C."/>
            <person name="Liu Z.J."/>
        </authorList>
    </citation>
    <scope>NUCLEOTIDE SEQUENCE [LARGE SCALE GENOMIC DNA]</scope>
    <source>
        <strain evidence="2">Lindl</strain>
    </source>
</reference>
<organism evidence="2 3">
    <name type="scientific">Dendrobium chrysotoxum</name>
    <name type="common">Orchid</name>
    <dbReference type="NCBI Taxonomy" id="161865"/>
    <lineage>
        <taxon>Eukaryota</taxon>
        <taxon>Viridiplantae</taxon>
        <taxon>Streptophyta</taxon>
        <taxon>Embryophyta</taxon>
        <taxon>Tracheophyta</taxon>
        <taxon>Spermatophyta</taxon>
        <taxon>Magnoliopsida</taxon>
        <taxon>Liliopsida</taxon>
        <taxon>Asparagales</taxon>
        <taxon>Orchidaceae</taxon>
        <taxon>Epidendroideae</taxon>
        <taxon>Malaxideae</taxon>
        <taxon>Dendrobiinae</taxon>
        <taxon>Dendrobium</taxon>
    </lineage>
</organism>
<dbReference type="Proteomes" id="UP000775213">
    <property type="component" value="Unassembled WGS sequence"/>
</dbReference>
<feature type="transmembrane region" description="Helical" evidence="1">
    <location>
        <begin position="21"/>
        <end position="44"/>
    </location>
</feature>
<proteinExistence type="predicted"/>
<keyword evidence="1" id="KW-0472">Membrane</keyword>
<accession>A0AAV7G623</accession>
<name>A0AAV7G623_DENCH</name>
<dbReference type="EMBL" id="JAGFBR010000018">
    <property type="protein sequence ID" value="KAH0450932.1"/>
    <property type="molecule type" value="Genomic_DNA"/>
</dbReference>
<feature type="transmembrane region" description="Helical" evidence="1">
    <location>
        <begin position="93"/>
        <end position="116"/>
    </location>
</feature>
<protein>
    <submittedName>
        <fullName evidence="2">Uncharacterized protein</fullName>
    </submittedName>
</protein>
<keyword evidence="1" id="KW-0812">Transmembrane</keyword>